<evidence type="ECO:0000256" key="3">
    <source>
        <dbReference type="ARBA" id="ARBA00009223"/>
    </source>
</evidence>
<dbReference type="Pfam" id="PF22916">
    <property type="entry name" value="UTP25_NTPase-like"/>
    <property type="match status" value="1"/>
</dbReference>
<dbReference type="PANTHER" id="PTHR12933">
    <property type="entry name" value="ORF PROTEIN-RELATED"/>
    <property type="match status" value="1"/>
</dbReference>
<feature type="region of interest" description="Disordered" evidence="10">
    <location>
        <begin position="1"/>
        <end position="94"/>
    </location>
</feature>
<evidence type="ECO:0000256" key="1">
    <source>
        <dbReference type="ARBA" id="ARBA00002883"/>
    </source>
</evidence>
<proteinExistence type="inferred from homology"/>
<reference evidence="13" key="1">
    <citation type="submission" date="2021-11" db="EMBL/GenBank/DDBJ databases">
        <authorList>
            <person name="Herlambang A."/>
            <person name="Guo Y."/>
            <person name="Takashima Y."/>
            <person name="Nishizawa T."/>
        </authorList>
    </citation>
    <scope>NUCLEOTIDE SEQUENCE</scope>
    <source>
        <strain evidence="13">E1425</strain>
    </source>
</reference>
<dbReference type="GO" id="GO:0032040">
    <property type="term" value="C:small-subunit processome"/>
    <property type="evidence" value="ECO:0007669"/>
    <property type="project" value="TreeGrafter"/>
</dbReference>
<evidence type="ECO:0000256" key="2">
    <source>
        <dbReference type="ARBA" id="ARBA00004604"/>
    </source>
</evidence>
<keyword evidence="7" id="KW-0698">rRNA processing</keyword>
<feature type="compositionally biased region" description="Basic and acidic residues" evidence="10">
    <location>
        <begin position="31"/>
        <end position="40"/>
    </location>
</feature>
<dbReference type="Pfam" id="PF06862">
    <property type="entry name" value="Utp25_C"/>
    <property type="match status" value="1"/>
</dbReference>
<dbReference type="Gene3D" id="3.40.50.300">
    <property type="entry name" value="P-loop containing nucleotide triphosphate hydrolases"/>
    <property type="match status" value="1"/>
</dbReference>
<dbReference type="AlphaFoldDB" id="A0A9P3H7R4"/>
<organism evidence="13 14">
    <name type="scientific">Entomortierella parvispora</name>
    <dbReference type="NCBI Taxonomy" id="205924"/>
    <lineage>
        <taxon>Eukaryota</taxon>
        <taxon>Fungi</taxon>
        <taxon>Fungi incertae sedis</taxon>
        <taxon>Mucoromycota</taxon>
        <taxon>Mortierellomycotina</taxon>
        <taxon>Mortierellomycetes</taxon>
        <taxon>Mortierellales</taxon>
        <taxon>Mortierellaceae</taxon>
        <taxon>Entomortierella</taxon>
    </lineage>
</organism>
<feature type="compositionally biased region" description="Acidic residues" evidence="10">
    <location>
        <begin position="77"/>
        <end position="92"/>
    </location>
</feature>
<evidence type="ECO:0000256" key="9">
    <source>
        <dbReference type="ARBA" id="ARBA00031846"/>
    </source>
</evidence>
<dbReference type="FunFam" id="3.40.50.300:FF:002356">
    <property type="entry name" value="U3 small nucleolar RNA-associated protein 25"/>
    <property type="match status" value="1"/>
</dbReference>
<evidence type="ECO:0000259" key="12">
    <source>
        <dbReference type="Pfam" id="PF22916"/>
    </source>
</evidence>
<dbReference type="SUPFAM" id="SSF52540">
    <property type="entry name" value="P-loop containing nucleoside triphosphate hydrolases"/>
    <property type="match status" value="1"/>
</dbReference>
<evidence type="ECO:0000256" key="8">
    <source>
        <dbReference type="ARBA" id="ARBA00023242"/>
    </source>
</evidence>
<comment type="subcellular location">
    <subcellularLocation>
        <location evidence="2">Nucleus</location>
        <location evidence="2">Nucleolus</location>
    </subcellularLocation>
</comment>
<protein>
    <recommendedName>
        <fullName evidence="5">U3 small nucleolar RNA-associated protein 25</fullName>
    </recommendedName>
    <alternativeName>
        <fullName evidence="9">U three protein 25</fullName>
    </alternativeName>
</protein>
<accession>A0A9P3H7R4</accession>
<keyword evidence="6" id="KW-0690">Ribosome biogenesis</keyword>
<feature type="region of interest" description="Disordered" evidence="10">
    <location>
        <begin position="195"/>
        <end position="269"/>
    </location>
</feature>
<feature type="compositionally biased region" description="Gly residues" evidence="10">
    <location>
        <begin position="1"/>
        <end position="23"/>
    </location>
</feature>
<evidence type="ECO:0000313" key="14">
    <source>
        <dbReference type="Proteomes" id="UP000827284"/>
    </source>
</evidence>
<evidence type="ECO:0000256" key="5">
    <source>
        <dbReference type="ARBA" id="ARBA00015422"/>
    </source>
</evidence>
<feature type="domain" description="UTP25 C-terminal" evidence="11">
    <location>
        <begin position="657"/>
        <end position="854"/>
    </location>
</feature>
<dbReference type="PANTHER" id="PTHR12933:SF0">
    <property type="entry name" value="U3 SMALL NUCLEOLAR RNA-ASSOCIATED PROTEIN 25 HOMOLOG"/>
    <property type="match status" value="1"/>
</dbReference>
<dbReference type="Proteomes" id="UP000827284">
    <property type="component" value="Unassembled WGS sequence"/>
</dbReference>
<sequence length="857" mass="97659">MARGGGRGGGGRRGGGRGGGGSAGSKSKGRGGKESKESKKSTGRVSGRGTSHSTPAAETKAPKKFGQLSRKERDMMEEYGELVPQDFEEDETDRVGSFRKVVRESDLDYQSALKRERELANSDDDAEEDEYKLDRPSAFNKLVGILQKSSKRQDEYKKRKLEEEGLEDMEEEDQEDVEEEVVTLTEAERKELIKKHGKGYLQALDGDDDEDDDDDEAEGEDDTAVEDAEDAPEQEGETVSDEEDVKAIAEEDEDSDDSDEEENFHKSKDNFDKHFSDLVTPNLAPKVAVVELAGAKWKSVSYEDPILKRVERFDTDNVEGVKKEDKSKRAKALDLESLLIKQRLQSNWAEVNESAMESTTSKGKIFTPLQSALIEPMNEYKDILYSNRTLQNAKEIRNAYTLHALNHVFKTRDRILKNSGKLQRFQQNPDPSATVPEFRDQGFTRPKVLIILPFKNTVVDVVESLIKLSGSTQQDNKKRFYDEFDDVEEEETPKDGDRPADFIETFKGNIDDHFRVGVKFTRKTLKLYSDFYSADLIIASPLGLKTVIGAEGDKKRDFDFLSSIELVIVDQADNMLMQNWDHLETVFEHMNIIPKNAHGCDFSRVRNWCLDGRSKYVRQTLLFSNFLTPEINALFKKVSRNVAGKLKITQGYEHGSIVDVVPLVQQNFNRIETKTLAQADENRFQYFIQQTLPQLRRSAVTQTHTMIFVPSYFDFVRLRNYFTENKYSFAAICEYTTNANVSRARSSFFHGEVSFLLYTERFHFFRRYNIRGTFHLAFYGLPEHAQFYPEMLNLLALPAGNEKSRSKHAGATGLEDRAMSCTALFTKYDLLKLQRIVGTERANSMCKQEGRDLFVFT</sequence>
<reference evidence="13" key="2">
    <citation type="journal article" date="2022" name="Microbiol. Resour. Announc.">
        <title>Whole-Genome Sequence of Entomortierella parvispora E1425, a Mucoromycotan Fungus Associated with Burkholderiaceae-Related Endosymbiotic Bacteria.</title>
        <authorList>
            <person name="Herlambang A."/>
            <person name="Guo Y."/>
            <person name="Takashima Y."/>
            <person name="Narisawa K."/>
            <person name="Ohta H."/>
            <person name="Nishizawa T."/>
        </authorList>
    </citation>
    <scope>NUCLEOTIDE SEQUENCE</scope>
    <source>
        <strain evidence="13">E1425</strain>
    </source>
</reference>
<feature type="compositionally biased region" description="Acidic residues" evidence="10">
    <location>
        <begin position="205"/>
        <end position="262"/>
    </location>
</feature>
<feature type="region of interest" description="Disordered" evidence="10">
    <location>
        <begin position="149"/>
        <end position="183"/>
    </location>
</feature>
<dbReference type="GO" id="GO:0019843">
    <property type="term" value="F:rRNA binding"/>
    <property type="evidence" value="ECO:0007669"/>
    <property type="project" value="TreeGrafter"/>
</dbReference>
<dbReference type="InterPro" id="IPR010678">
    <property type="entry name" value="UTP25"/>
</dbReference>
<evidence type="ECO:0000256" key="4">
    <source>
        <dbReference type="ARBA" id="ARBA00011192"/>
    </source>
</evidence>
<feature type="compositionally biased region" description="Acidic residues" evidence="10">
    <location>
        <begin position="164"/>
        <end position="181"/>
    </location>
</feature>
<keyword evidence="14" id="KW-1185">Reference proteome</keyword>
<comment type="similarity">
    <text evidence="3">Belongs to the UTP25 family.</text>
</comment>
<dbReference type="InterPro" id="IPR053939">
    <property type="entry name" value="UTP25_C"/>
</dbReference>
<feature type="compositionally biased region" description="Basic and acidic residues" evidence="10">
    <location>
        <begin position="151"/>
        <end position="163"/>
    </location>
</feature>
<evidence type="ECO:0000259" key="11">
    <source>
        <dbReference type="Pfam" id="PF06862"/>
    </source>
</evidence>
<evidence type="ECO:0000256" key="7">
    <source>
        <dbReference type="ARBA" id="ARBA00022552"/>
    </source>
</evidence>
<comment type="caution">
    <text evidence="13">The sequence shown here is derived from an EMBL/GenBank/DDBJ whole genome shotgun (WGS) entry which is preliminary data.</text>
</comment>
<keyword evidence="8" id="KW-0539">Nucleus</keyword>
<comment type="function">
    <text evidence="1">DEAD-box RNA helicase-like protein required for pre-18S rRNA processing, specifically at sites A0, A1, and A2.</text>
</comment>
<evidence type="ECO:0000313" key="13">
    <source>
        <dbReference type="EMBL" id="GJJ71592.1"/>
    </source>
</evidence>
<dbReference type="OrthoDB" id="10264378at2759"/>
<dbReference type="InterPro" id="IPR053940">
    <property type="entry name" value="UTP25_NTPase-like"/>
</dbReference>
<dbReference type="InterPro" id="IPR027417">
    <property type="entry name" value="P-loop_NTPase"/>
</dbReference>
<comment type="subunit">
    <text evidence="4">Component of the ribosomal small subunit (SSU) processome composed of at least 40 protein subunits and snoRNA U3.</text>
</comment>
<evidence type="ECO:0000256" key="10">
    <source>
        <dbReference type="SAM" id="MobiDB-lite"/>
    </source>
</evidence>
<dbReference type="GO" id="GO:0000462">
    <property type="term" value="P:maturation of SSU-rRNA from tricistronic rRNA transcript (SSU-rRNA, 5.8S rRNA, LSU-rRNA)"/>
    <property type="evidence" value="ECO:0007669"/>
    <property type="project" value="TreeGrafter"/>
</dbReference>
<feature type="domain" description="UTP25 NTP hydrolase-like" evidence="12">
    <location>
        <begin position="380"/>
        <end position="645"/>
    </location>
</feature>
<evidence type="ECO:0000256" key="6">
    <source>
        <dbReference type="ARBA" id="ARBA00022517"/>
    </source>
</evidence>
<dbReference type="GO" id="GO:0034511">
    <property type="term" value="F:U3 snoRNA binding"/>
    <property type="evidence" value="ECO:0007669"/>
    <property type="project" value="InterPro"/>
</dbReference>
<gene>
    <name evidence="13" type="ORF">EMPS_03942</name>
</gene>
<dbReference type="EMBL" id="BQFW01000005">
    <property type="protein sequence ID" value="GJJ71592.1"/>
    <property type="molecule type" value="Genomic_DNA"/>
</dbReference>
<name>A0A9P3H7R4_9FUNG</name>